<dbReference type="RefSeq" id="WP_307234335.1">
    <property type="nucleotide sequence ID" value="NZ_JAUSUZ010000001.1"/>
</dbReference>
<keyword evidence="3" id="KW-1185">Reference proteome</keyword>
<keyword evidence="1" id="KW-0472">Membrane</keyword>
<accession>A0AAE4AV53</accession>
<feature type="transmembrane region" description="Helical" evidence="1">
    <location>
        <begin position="21"/>
        <end position="44"/>
    </location>
</feature>
<reference evidence="2 3" key="1">
    <citation type="submission" date="2023-07" db="EMBL/GenBank/DDBJ databases">
        <title>Sequencing the genomes of 1000 actinobacteria strains.</title>
        <authorList>
            <person name="Klenk H.-P."/>
        </authorList>
    </citation>
    <scope>NUCLEOTIDE SEQUENCE [LARGE SCALE GENOMIC DNA]</scope>
    <source>
        <strain evidence="2 3">DSM 44709</strain>
    </source>
</reference>
<feature type="transmembrane region" description="Helical" evidence="1">
    <location>
        <begin position="240"/>
        <end position="262"/>
    </location>
</feature>
<feature type="transmembrane region" description="Helical" evidence="1">
    <location>
        <begin position="71"/>
        <end position="93"/>
    </location>
</feature>
<name>A0AAE4AV53_9ACTN</name>
<sequence>MVIDIVNAVRSELVRTRRKGLVIGWLGLTVLAAVLINVVMFQVVDTAEAVPAAGPGVTFPTAEELARPEGLVAGLGAAASMFGVITLSFWALITATDYQTGLIRLLVSAQPRRWILLTSKIIALVLWTAAVTTVAVIADLVVAPAVAGGSRIDVSAWRENVPATLAEGWLNLFCALVVWGIFGLAVAVVARSSAIAISAGVGYVLVVESVIRAAADSLGDRLPGSTLSALAQGGDATLSYGTALALGAAYTLVSIGIAQIVFHRRDITD</sequence>
<proteinExistence type="predicted"/>
<keyword evidence="1" id="KW-1133">Transmembrane helix</keyword>
<dbReference type="Proteomes" id="UP001240236">
    <property type="component" value="Unassembled WGS sequence"/>
</dbReference>
<feature type="transmembrane region" description="Helical" evidence="1">
    <location>
        <begin position="195"/>
        <end position="215"/>
    </location>
</feature>
<evidence type="ECO:0000313" key="2">
    <source>
        <dbReference type="EMBL" id="MDQ0363589.1"/>
    </source>
</evidence>
<dbReference type="AlphaFoldDB" id="A0AAE4AV53"/>
<organism evidence="2 3">
    <name type="scientific">Catenuloplanes indicus</name>
    <dbReference type="NCBI Taxonomy" id="137267"/>
    <lineage>
        <taxon>Bacteria</taxon>
        <taxon>Bacillati</taxon>
        <taxon>Actinomycetota</taxon>
        <taxon>Actinomycetes</taxon>
        <taxon>Micromonosporales</taxon>
        <taxon>Micromonosporaceae</taxon>
        <taxon>Catenuloplanes</taxon>
    </lineage>
</organism>
<feature type="transmembrane region" description="Helical" evidence="1">
    <location>
        <begin position="168"/>
        <end position="188"/>
    </location>
</feature>
<feature type="transmembrane region" description="Helical" evidence="1">
    <location>
        <begin position="114"/>
        <end position="138"/>
    </location>
</feature>
<dbReference type="EMBL" id="JAUSUZ010000001">
    <property type="protein sequence ID" value="MDQ0363589.1"/>
    <property type="molecule type" value="Genomic_DNA"/>
</dbReference>
<keyword evidence="1" id="KW-0812">Transmembrane</keyword>
<comment type="caution">
    <text evidence="2">The sequence shown here is derived from an EMBL/GenBank/DDBJ whole genome shotgun (WGS) entry which is preliminary data.</text>
</comment>
<evidence type="ECO:0000313" key="3">
    <source>
        <dbReference type="Proteomes" id="UP001240236"/>
    </source>
</evidence>
<gene>
    <name evidence="2" type="ORF">J2S42_000258</name>
</gene>
<evidence type="ECO:0000256" key="1">
    <source>
        <dbReference type="SAM" id="Phobius"/>
    </source>
</evidence>
<protein>
    <submittedName>
        <fullName evidence="2">ABC-type transport system involved in multi-copper enzyme maturation permease subunit</fullName>
    </submittedName>
</protein>